<comment type="similarity">
    <text evidence="1">In the C-terminal section; belongs to the class-I pyridoxal-phosphate-dependent aminotransferase family.</text>
</comment>
<dbReference type="HOGENOM" id="CLU_017584_0_1_0"/>
<keyword evidence="7" id="KW-0808">Transferase</keyword>
<keyword evidence="2" id="KW-0663">Pyridoxal phosphate</keyword>
<evidence type="ECO:0000256" key="1">
    <source>
        <dbReference type="ARBA" id="ARBA00005384"/>
    </source>
</evidence>
<protein>
    <submittedName>
        <fullName evidence="7">Transcriptional regulator, GntR family with aminotransferase domain protein</fullName>
    </submittedName>
</protein>
<dbReference type="KEGG" id="dmr:Deima_1704"/>
<dbReference type="SMART" id="SM00345">
    <property type="entry name" value="HTH_GNTR"/>
    <property type="match status" value="1"/>
</dbReference>
<dbReference type="GO" id="GO:0008483">
    <property type="term" value="F:transaminase activity"/>
    <property type="evidence" value="ECO:0007669"/>
    <property type="project" value="UniProtKB-KW"/>
</dbReference>
<dbReference type="PANTHER" id="PTHR46577:SF1">
    <property type="entry name" value="HTH-TYPE TRANSCRIPTIONAL REGULATORY PROTEIN GABR"/>
    <property type="match status" value="1"/>
</dbReference>
<dbReference type="GO" id="GO:0030170">
    <property type="term" value="F:pyridoxal phosphate binding"/>
    <property type="evidence" value="ECO:0007669"/>
    <property type="project" value="InterPro"/>
</dbReference>
<dbReference type="Gene3D" id="1.10.10.10">
    <property type="entry name" value="Winged helix-like DNA-binding domain superfamily/Winged helix DNA-binding domain"/>
    <property type="match status" value="1"/>
</dbReference>
<sequence length="472" mass="50455">MRAHPPPLLDAEPGETQARRAYRSLRTAILDGQARAGDRLPGVRALAAHWGLARNTVADAFERLHTEGFLHTRERSGTFISHAGRPATTPPPAERAPLSAWARRALAGDHPDAGQPSPLDFRLGRTPTGLFPSRAWALSLARRAPDAARATPHDPLGPLETRSALSAHLARERGIQATPDMIMLTGGTAASLDALARTYLEPGRVVALEDPAYPPARAVFQATGATLAPVPVDQDGLRPHDLPDDASLLFLTPAHQFPTGAHLSAPRRLQVLAWADRARAWIIEDDYDSDFRFDARPAAALQGLAPHAVLHVGSFSVSLAPAVRAGFLVAPEHVLDTLARTRPLAARAPATLDALALADFIGGGGYARHVRRARTHVAERHAALRAALQRHLPDWALPGTHGGLHLAARLPPPLTEDAVQARAARAGIGVSVLGAYTSRPHDPTILLAYAHLTPDDIERGVRTLARAVHQPT</sequence>
<dbReference type="CDD" id="cd00609">
    <property type="entry name" value="AAT_like"/>
    <property type="match status" value="1"/>
</dbReference>
<dbReference type="SUPFAM" id="SSF53383">
    <property type="entry name" value="PLP-dependent transferases"/>
    <property type="match status" value="1"/>
</dbReference>
<dbReference type="Proteomes" id="UP000008635">
    <property type="component" value="Chromosome"/>
</dbReference>
<keyword evidence="7" id="KW-0032">Aminotransferase</keyword>
<evidence type="ECO:0000256" key="4">
    <source>
        <dbReference type="ARBA" id="ARBA00023125"/>
    </source>
</evidence>
<dbReference type="eggNOG" id="COG1167">
    <property type="taxonomic scope" value="Bacteria"/>
</dbReference>
<dbReference type="SUPFAM" id="SSF46785">
    <property type="entry name" value="Winged helix' DNA-binding domain"/>
    <property type="match status" value="1"/>
</dbReference>
<evidence type="ECO:0000259" key="6">
    <source>
        <dbReference type="PROSITE" id="PS50949"/>
    </source>
</evidence>
<keyword evidence="4" id="KW-0238">DNA-binding</keyword>
<dbReference type="OrthoDB" id="9802328at2"/>
<dbReference type="PROSITE" id="PS50949">
    <property type="entry name" value="HTH_GNTR"/>
    <property type="match status" value="1"/>
</dbReference>
<reference evidence="7 8" key="1">
    <citation type="journal article" date="2011" name="Stand. Genomic Sci.">
        <title>Complete genome sequence of Deinococcus maricopensis type strain (LB-34).</title>
        <authorList>
            <person name="Pukall R."/>
            <person name="Zeytun A."/>
            <person name="Lucas S."/>
            <person name="Lapidus A."/>
            <person name="Hammon N."/>
            <person name="Deshpande S."/>
            <person name="Nolan M."/>
            <person name="Cheng J.F."/>
            <person name="Pitluck S."/>
            <person name="Liolios K."/>
            <person name="Pagani I."/>
            <person name="Mikhailova N."/>
            <person name="Ivanova N."/>
            <person name="Mavromatis K."/>
            <person name="Pati A."/>
            <person name="Tapia R."/>
            <person name="Han C."/>
            <person name="Goodwin L."/>
            <person name="Chen A."/>
            <person name="Palaniappan K."/>
            <person name="Land M."/>
            <person name="Hauser L."/>
            <person name="Chang Y.J."/>
            <person name="Jeffries C.D."/>
            <person name="Brambilla E.M."/>
            <person name="Rohde M."/>
            <person name="Goker M."/>
            <person name="Detter J.C."/>
            <person name="Woyke T."/>
            <person name="Bristow J."/>
            <person name="Eisen J.A."/>
            <person name="Markowitz V."/>
            <person name="Hugenholtz P."/>
            <person name="Kyrpides N.C."/>
            <person name="Klenk H.P."/>
        </authorList>
    </citation>
    <scope>NUCLEOTIDE SEQUENCE [LARGE SCALE GENOMIC DNA]</scope>
    <source>
        <strain evidence="8">DSM 21211 / LMG 22137 / NRRL B-23946 / LB-34</strain>
    </source>
</reference>
<dbReference type="InterPro" id="IPR036388">
    <property type="entry name" value="WH-like_DNA-bd_sf"/>
</dbReference>
<dbReference type="Gene3D" id="3.40.640.10">
    <property type="entry name" value="Type I PLP-dependent aspartate aminotransferase-like (Major domain)"/>
    <property type="match status" value="1"/>
</dbReference>
<dbReference type="InterPro" id="IPR004839">
    <property type="entry name" value="Aminotransferase_I/II_large"/>
</dbReference>
<dbReference type="AlphaFoldDB" id="E8U8G4"/>
<dbReference type="CDD" id="cd07377">
    <property type="entry name" value="WHTH_GntR"/>
    <property type="match status" value="1"/>
</dbReference>
<reference evidence="8" key="2">
    <citation type="submission" date="2011-01" db="EMBL/GenBank/DDBJ databases">
        <title>The complete genome of Deinococcus maricopensis DSM 21211.</title>
        <authorList>
            <consortium name="US DOE Joint Genome Institute (JGI-PGF)"/>
            <person name="Lucas S."/>
            <person name="Copeland A."/>
            <person name="Lapidus A."/>
            <person name="Goodwin L."/>
            <person name="Pitluck S."/>
            <person name="Kyrpides N."/>
            <person name="Mavromatis K."/>
            <person name="Pagani I."/>
            <person name="Ivanova N."/>
            <person name="Ovchinnikova G."/>
            <person name="Zeytun A."/>
            <person name="Detter J.C."/>
            <person name="Han C."/>
            <person name="Land M."/>
            <person name="Hauser L."/>
            <person name="Markowitz V."/>
            <person name="Cheng J.-F."/>
            <person name="Hugenholtz P."/>
            <person name="Woyke T."/>
            <person name="Wu D."/>
            <person name="Pukall R."/>
            <person name="Gehrich-Schroeter G."/>
            <person name="Brambilla E."/>
            <person name="Klenk H.-P."/>
            <person name="Eisen J.A."/>
        </authorList>
    </citation>
    <scope>NUCLEOTIDE SEQUENCE [LARGE SCALE GENOMIC DNA]</scope>
    <source>
        <strain evidence="8">DSM 21211 / LMG 22137 / NRRL B-23946 / LB-34</strain>
    </source>
</reference>
<evidence type="ECO:0000256" key="2">
    <source>
        <dbReference type="ARBA" id="ARBA00022898"/>
    </source>
</evidence>
<gene>
    <name evidence="7" type="ordered locus">Deima_1704</name>
</gene>
<dbReference type="PANTHER" id="PTHR46577">
    <property type="entry name" value="HTH-TYPE TRANSCRIPTIONAL REGULATORY PROTEIN GABR"/>
    <property type="match status" value="1"/>
</dbReference>
<dbReference type="InterPro" id="IPR051446">
    <property type="entry name" value="HTH_trans_reg/aminotransferase"/>
</dbReference>
<dbReference type="STRING" id="709986.Deima_1704"/>
<evidence type="ECO:0000256" key="5">
    <source>
        <dbReference type="ARBA" id="ARBA00023163"/>
    </source>
</evidence>
<keyword evidence="8" id="KW-1185">Reference proteome</keyword>
<dbReference type="InterPro" id="IPR036390">
    <property type="entry name" value="WH_DNA-bd_sf"/>
</dbReference>
<dbReference type="Pfam" id="PF00155">
    <property type="entry name" value="Aminotran_1_2"/>
    <property type="match status" value="1"/>
</dbReference>
<name>E8U8G4_DEIML</name>
<evidence type="ECO:0000313" key="8">
    <source>
        <dbReference type="Proteomes" id="UP000008635"/>
    </source>
</evidence>
<dbReference type="InterPro" id="IPR015424">
    <property type="entry name" value="PyrdxlP-dep_Trfase"/>
</dbReference>
<dbReference type="EMBL" id="CP002454">
    <property type="protein sequence ID" value="ADV67353.1"/>
    <property type="molecule type" value="Genomic_DNA"/>
</dbReference>
<dbReference type="GO" id="GO:0003677">
    <property type="term" value="F:DNA binding"/>
    <property type="evidence" value="ECO:0007669"/>
    <property type="project" value="UniProtKB-KW"/>
</dbReference>
<organism evidence="7 8">
    <name type="scientific">Deinococcus maricopensis (strain DSM 21211 / LMG 22137 / NRRL B-23946 / LB-34)</name>
    <dbReference type="NCBI Taxonomy" id="709986"/>
    <lineage>
        <taxon>Bacteria</taxon>
        <taxon>Thermotogati</taxon>
        <taxon>Deinococcota</taxon>
        <taxon>Deinococci</taxon>
        <taxon>Deinococcales</taxon>
        <taxon>Deinococcaceae</taxon>
        <taxon>Deinococcus</taxon>
    </lineage>
</organism>
<accession>E8U8G4</accession>
<evidence type="ECO:0000313" key="7">
    <source>
        <dbReference type="EMBL" id="ADV67353.1"/>
    </source>
</evidence>
<evidence type="ECO:0000256" key="3">
    <source>
        <dbReference type="ARBA" id="ARBA00023015"/>
    </source>
</evidence>
<dbReference type="RefSeq" id="WP_013556858.1">
    <property type="nucleotide sequence ID" value="NC_014958.1"/>
</dbReference>
<keyword evidence="3" id="KW-0805">Transcription regulation</keyword>
<dbReference type="InterPro" id="IPR000524">
    <property type="entry name" value="Tscrpt_reg_HTH_GntR"/>
</dbReference>
<dbReference type="Pfam" id="PF00392">
    <property type="entry name" value="GntR"/>
    <property type="match status" value="1"/>
</dbReference>
<proteinExistence type="inferred from homology"/>
<keyword evidence="5" id="KW-0804">Transcription</keyword>
<dbReference type="GO" id="GO:0003700">
    <property type="term" value="F:DNA-binding transcription factor activity"/>
    <property type="evidence" value="ECO:0007669"/>
    <property type="project" value="InterPro"/>
</dbReference>
<dbReference type="InterPro" id="IPR015421">
    <property type="entry name" value="PyrdxlP-dep_Trfase_major"/>
</dbReference>
<feature type="domain" description="HTH gntR-type" evidence="6">
    <location>
        <begin position="15"/>
        <end position="83"/>
    </location>
</feature>